<evidence type="ECO:0000313" key="4">
    <source>
        <dbReference type="EMBL" id="MDY7226617.1"/>
    </source>
</evidence>
<comment type="subcellular location">
    <subcellularLocation>
        <location evidence="1">Cell envelope</location>
    </subcellularLocation>
</comment>
<dbReference type="Pfam" id="PF09375">
    <property type="entry name" value="Peptidase_M75"/>
    <property type="match status" value="1"/>
</dbReference>
<keyword evidence="2" id="KW-0732">Signal</keyword>
<dbReference type="EMBL" id="JAXIVS010000003">
    <property type="protein sequence ID" value="MDY7226617.1"/>
    <property type="molecule type" value="Genomic_DNA"/>
</dbReference>
<evidence type="ECO:0000256" key="2">
    <source>
        <dbReference type="ARBA" id="ARBA00022729"/>
    </source>
</evidence>
<dbReference type="InterPro" id="IPR034984">
    <property type="entry name" value="Imelysin-like_IPPA"/>
</dbReference>
<keyword evidence="5" id="KW-1185">Reference proteome</keyword>
<comment type="caution">
    <text evidence="4">The sequence shown here is derived from an EMBL/GenBank/DDBJ whole genome shotgun (WGS) entry which is preliminary data.</text>
</comment>
<dbReference type="Gene3D" id="1.20.1420.20">
    <property type="entry name" value="M75 peptidase, HXXE motif"/>
    <property type="match status" value="1"/>
</dbReference>
<proteinExistence type="predicted"/>
<name>A0ABU5H1G7_9BACT</name>
<dbReference type="InterPro" id="IPR038352">
    <property type="entry name" value="Imelysin_sf"/>
</dbReference>
<evidence type="ECO:0000259" key="3">
    <source>
        <dbReference type="Pfam" id="PF09375"/>
    </source>
</evidence>
<sequence>MSVWAVVALAGLGGCKETKPTPTPEPGGEVQATRTALLGAFGACVVTSARDFQQVAAELETATAALAAQPGDSTRNAARAAYHRAMDAWQILETMQVGPAAPRSMPGGAELRDNIYSWPLVSRCAIEEQLVSRSYESQDFPNSLISRRGLYAVEYLLFYEGTDTACGPTSPIVSGGTWAALSTEEKQARKRAYAAAAAEDVHRRAVQLTEAWEPGKGDFAKTLETAGPGNTVYATSQAGLNSVSDALFYVEQTVKDTKLARPLGLRDCDGDTCPEYLESQFAARSKANVRSNLVGYRRVMEGCGPDFSGVAFDDLLVAVGSEALATKLHERGAAAQAALEAVNESDLVQALDQDKASVRALYDGVKGMTDVLKTELVTVLDLELPQTVEGDND</sequence>
<protein>
    <submittedName>
        <fullName evidence="4">Imelysin family protein</fullName>
    </submittedName>
</protein>
<accession>A0ABU5H1G7</accession>
<organism evidence="4 5">
    <name type="scientific">Hyalangium rubrum</name>
    <dbReference type="NCBI Taxonomy" id="3103134"/>
    <lineage>
        <taxon>Bacteria</taxon>
        <taxon>Pseudomonadati</taxon>
        <taxon>Myxococcota</taxon>
        <taxon>Myxococcia</taxon>
        <taxon>Myxococcales</taxon>
        <taxon>Cystobacterineae</taxon>
        <taxon>Archangiaceae</taxon>
        <taxon>Hyalangium</taxon>
    </lineage>
</organism>
<reference evidence="4 5" key="1">
    <citation type="submission" date="2023-12" db="EMBL/GenBank/DDBJ databases">
        <title>the genome sequence of Hyalangium sp. s54d21.</title>
        <authorList>
            <person name="Zhang X."/>
        </authorList>
    </citation>
    <scope>NUCLEOTIDE SEQUENCE [LARGE SCALE GENOMIC DNA]</scope>
    <source>
        <strain evidence="5">s54d21</strain>
    </source>
</reference>
<dbReference type="Proteomes" id="UP001291309">
    <property type="component" value="Unassembled WGS sequence"/>
</dbReference>
<evidence type="ECO:0000256" key="1">
    <source>
        <dbReference type="ARBA" id="ARBA00004196"/>
    </source>
</evidence>
<gene>
    <name evidence="4" type="ORF">SYV04_09475</name>
</gene>
<evidence type="ECO:0000313" key="5">
    <source>
        <dbReference type="Proteomes" id="UP001291309"/>
    </source>
</evidence>
<feature type="domain" description="Imelysin-like" evidence="3">
    <location>
        <begin position="47"/>
        <end position="362"/>
    </location>
</feature>
<dbReference type="CDD" id="cd14659">
    <property type="entry name" value="Imelysin-like_IPPA"/>
    <property type="match status" value="1"/>
</dbReference>
<dbReference type="RefSeq" id="WP_321545348.1">
    <property type="nucleotide sequence ID" value="NZ_JAXIVS010000003.1"/>
</dbReference>
<dbReference type="InterPro" id="IPR018976">
    <property type="entry name" value="Imelysin-like"/>
</dbReference>